<dbReference type="InterPro" id="IPR043427">
    <property type="entry name" value="YscJ/FliF"/>
</dbReference>
<evidence type="ECO:0000256" key="10">
    <source>
        <dbReference type="SAM" id="Phobius"/>
    </source>
</evidence>
<dbReference type="OrthoDB" id="9807026at2"/>
<reference evidence="14" key="1">
    <citation type="submission" date="2017-02" db="EMBL/GenBank/DDBJ databases">
        <authorList>
            <person name="Varghese N."/>
            <person name="Submissions S."/>
        </authorList>
    </citation>
    <scope>NUCLEOTIDE SEQUENCE [LARGE SCALE GENOMIC DNA]</scope>
    <source>
        <strain evidence="14">ATCC 35199</strain>
    </source>
</reference>
<comment type="similarity">
    <text evidence="3 9">Belongs to the FliF family.</text>
</comment>
<dbReference type="Gene3D" id="3.30.300.30">
    <property type="match status" value="1"/>
</dbReference>
<keyword evidence="14" id="KW-1185">Reference proteome</keyword>
<keyword evidence="8 9" id="KW-0975">Bacterial flagellum</keyword>
<evidence type="ECO:0000259" key="12">
    <source>
        <dbReference type="Pfam" id="PF08345"/>
    </source>
</evidence>
<dbReference type="AlphaFoldDB" id="A0A1T4ZW40"/>
<comment type="function">
    <text evidence="9">The M ring may be actively involved in energy transduction.</text>
</comment>
<keyword evidence="6 10" id="KW-1133">Transmembrane helix</keyword>
<dbReference type="PIRSF" id="PIRSF004862">
    <property type="entry name" value="FliF"/>
    <property type="match status" value="1"/>
</dbReference>
<evidence type="ECO:0000256" key="1">
    <source>
        <dbReference type="ARBA" id="ARBA00004117"/>
    </source>
</evidence>
<evidence type="ECO:0000256" key="5">
    <source>
        <dbReference type="ARBA" id="ARBA00022692"/>
    </source>
</evidence>
<dbReference type="InterPro" id="IPR045851">
    <property type="entry name" value="AMP-bd_C_sf"/>
</dbReference>
<accession>A0A1T4ZW40</accession>
<protein>
    <recommendedName>
        <fullName evidence="9">Flagellar M-ring protein</fullName>
    </recommendedName>
</protein>
<evidence type="ECO:0000259" key="11">
    <source>
        <dbReference type="Pfam" id="PF01514"/>
    </source>
</evidence>
<evidence type="ECO:0000256" key="2">
    <source>
        <dbReference type="ARBA" id="ARBA00004651"/>
    </source>
</evidence>
<name>A0A1T4ZW40_9FIRM</name>
<evidence type="ECO:0000256" key="4">
    <source>
        <dbReference type="ARBA" id="ARBA00022475"/>
    </source>
</evidence>
<evidence type="ECO:0000256" key="8">
    <source>
        <dbReference type="ARBA" id="ARBA00023143"/>
    </source>
</evidence>
<dbReference type="PRINTS" id="PR01009">
    <property type="entry name" value="FLGMRINGFLIF"/>
</dbReference>
<dbReference type="GO" id="GO:0009431">
    <property type="term" value="C:bacterial-type flagellum basal body, MS ring"/>
    <property type="evidence" value="ECO:0007669"/>
    <property type="project" value="InterPro"/>
</dbReference>
<evidence type="ECO:0000313" key="14">
    <source>
        <dbReference type="Proteomes" id="UP000243406"/>
    </source>
</evidence>
<keyword evidence="13" id="KW-0282">Flagellum</keyword>
<evidence type="ECO:0000256" key="9">
    <source>
        <dbReference type="PIRNR" id="PIRNR004862"/>
    </source>
</evidence>
<dbReference type="InterPro" id="IPR006182">
    <property type="entry name" value="FliF_N_dom"/>
</dbReference>
<dbReference type="NCBIfam" id="TIGR00206">
    <property type="entry name" value="fliF"/>
    <property type="match status" value="1"/>
</dbReference>
<dbReference type="PANTHER" id="PTHR30046:SF0">
    <property type="entry name" value="FLAGELLAR M-RING PROTEIN"/>
    <property type="match status" value="1"/>
</dbReference>
<dbReference type="RefSeq" id="WP_079588450.1">
    <property type="nucleotide sequence ID" value="NZ_FUYN01000001.1"/>
</dbReference>
<dbReference type="EMBL" id="FUYN01000001">
    <property type="protein sequence ID" value="SKB26928.1"/>
    <property type="molecule type" value="Genomic_DNA"/>
</dbReference>
<keyword evidence="5 10" id="KW-0812">Transmembrane</keyword>
<keyword evidence="7 10" id="KW-0472">Membrane</keyword>
<dbReference type="InterPro" id="IPR000067">
    <property type="entry name" value="FlgMring_FliF"/>
</dbReference>
<dbReference type="GO" id="GO:0005886">
    <property type="term" value="C:plasma membrane"/>
    <property type="evidence" value="ECO:0007669"/>
    <property type="project" value="UniProtKB-SubCell"/>
</dbReference>
<dbReference type="Pfam" id="PF08345">
    <property type="entry name" value="YscJ_FliF_C"/>
    <property type="match status" value="1"/>
</dbReference>
<feature type="domain" description="Flagellar M-ring N-terminal" evidence="11">
    <location>
        <begin position="45"/>
        <end position="220"/>
    </location>
</feature>
<keyword evidence="13" id="KW-0969">Cilium</keyword>
<evidence type="ECO:0000256" key="7">
    <source>
        <dbReference type="ARBA" id="ARBA00023136"/>
    </source>
</evidence>
<dbReference type="InterPro" id="IPR013556">
    <property type="entry name" value="Flag_M-ring_C"/>
</dbReference>
<keyword evidence="4" id="KW-1003">Cell membrane</keyword>
<evidence type="ECO:0000256" key="6">
    <source>
        <dbReference type="ARBA" id="ARBA00022989"/>
    </source>
</evidence>
<evidence type="ECO:0000313" key="13">
    <source>
        <dbReference type="EMBL" id="SKB26928.1"/>
    </source>
</evidence>
<feature type="transmembrane region" description="Helical" evidence="10">
    <location>
        <begin position="433"/>
        <end position="455"/>
    </location>
</feature>
<feature type="domain" description="Flagellar M-ring C-terminal" evidence="12">
    <location>
        <begin position="254"/>
        <end position="405"/>
    </location>
</feature>
<dbReference type="PANTHER" id="PTHR30046">
    <property type="entry name" value="FLAGELLAR M-RING PROTEIN"/>
    <property type="match status" value="1"/>
</dbReference>
<dbReference type="GO" id="GO:0071973">
    <property type="term" value="P:bacterial-type flagellum-dependent cell motility"/>
    <property type="evidence" value="ECO:0007669"/>
    <property type="project" value="InterPro"/>
</dbReference>
<sequence>MDFFNNIKDKTGKLSEKYSTKQKVLLGGLALGLVVVTTAMIIYLTRPNYVTLYRDIDLKTASEVTSQLEELNIPYRLNQDNSISVPDTYINKAKIDLAGAGLPDATFDYNDLINRNSMFMSDDEKNQARNYALQNEIANVIQSIPGVKKAFVNLSIPKTQEFILQENKMDAKASVFLNLDDKASLDQTSIQGITMLVANSVEGLKPENVTVHGPNGQVLNEDSTDTNNTLVSQTNLELQNKVKLDVEKSLNNFLAPIYGYGNVSVMASVKLNFDTDNTQSKSFAPPIEGETDGLVRSLQENIEKVENSQEAVGNPGVDANAEEEVVDYATLDPNALNSNYDKNERIVNYELNEIVKTVEKAKGQIESLTVAVVLNKDSLEGGELTEEQKTEIASLINAATGLETKSVEIYAQSFNQDIQNALSDTANQEGIPIWMWIAFGVIALIPILAIGIYMIMKRRKEKKKEAEKLLEIPQESAISKAAVEQIELEIKESGRKKSIESLIDTNPEIVTQLLKTWLDEE</sequence>
<dbReference type="GO" id="GO:0003774">
    <property type="term" value="F:cytoskeletal motor activity"/>
    <property type="evidence" value="ECO:0007669"/>
    <property type="project" value="InterPro"/>
</dbReference>
<dbReference type="Proteomes" id="UP000243406">
    <property type="component" value="Unassembled WGS sequence"/>
</dbReference>
<keyword evidence="13" id="KW-0966">Cell projection</keyword>
<dbReference type="Pfam" id="PF01514">
    <property type="entry name" value="YscJ_FliF"/>
    <property type="match status" value="1"/>
</dbReference>
<proteinExistence type="inferred from homology"/>
<evidence type="ECO:0000256" key="3">
    <source>
        <dbReference type="ARBA" id="ARBA00007971"/>
    </source>
</evidence>
<gene>
    <name evidence="13" type="ORF">SAMN02745120_0465</name>
</gene>
<feature type="transmembrane region" description="Helical" evidence="10">
    <location>
        <begin position="24"/>
        <end position="44"/>
    </location>
</feature>
<comment type="subcellular location">
    <subcellularLocation>
        <location evidence="1 9">Bacterial flagellum basal body</location>
    </subcellularLocation>
    <subcellularLocation>
        <location evidence="2">Cell membrane</location>
        <topology evidence="2">Multi-pass membrane protein</topology>
    </subcellularLocation>
</comment>
<organism evidence="13 14">
    <name type="scientific">Acetoanaerobium noterae</name>
    <dbReference type="NCBI Taxonomy" id="745369"/>
    <lineage>
        <taxon>Bacteria</taxon>
        <taxon>Bacillati</taxon>
        <taxon>Bacillota</taxon>
        <taxon>Clostridia</taxon>
        <taxon>Peptostreptococcales</taxon>
        <taxon>Filifactoraceae</taxon>
        <taxon>Acetoanaerobium</taxon>
    </lineage>
</organism>